<gene>
    <name evidence="1" type="ORF">ROA7745_03876</name>
</gene>
<evidence type="ECO:0000313" key="2">
    <source>
        <dbReference type="Proteomes" id="UP000193224"/>
    </source>
</evidence>
<keyword evidence="2" id="KW-1185">Reference proteome</keyword>
<reference evidence="1 2" key="1">
    <citation type="submission" date="2017-03" db="EMBL/GenBank/DDBJ databases">
        <authorList>
            <person name="Afonso C.L."/>
            <person name="Miller P.J."/>
            <person name="Scott M.A."/>
            <person name="Spackman E."/>
            <person name="Goraichik I."/>
            <person name="Dimitrov K.M."/>
            <person name="Suarez D.L."/>
            <person name="Swayne D.E."/>
        </authorList>
    </citation>
    <scope>NUCLEOTIDE SEQUENCE [LARGE SCALE GENOMIC DNA]</scope>
    <source>
        <strain evidence="1 2">CECT 7745</strain>
    </source>
</reference>
<dbReference type="EMBL" id="FWXB01000019">
    <property type="protein sequence ID" value="SMC14014.1"/>
    <property type="molecule type" value="Genomic_DNA"/>
</dbReference>
<organism evidence="1 2">
    <name type="scientific">Roseovarius aestuarii</name>
    <dbReference type="NCBI Taxonomy" id="475083"/>
    <lineage>
        <taxon>Bacteria</taxon>
        <taxon>Pseudomonadati</taxon>
        <taxon>Pseudomonadota</taxon>
        <taxon>Alphaproteobacteria</taxon>
        <taxon>Rhodobacterales</taxon>
        <taxon>Roseobacteraceae</taxon>
        <taxon>Roseovarius</taxon>
    </lineage>
</organism>
<protein>
    <submittedName>
        <fullName evidence="1">Uncharacterized protein</fullName>
    </submittedName>
</protein>
<proteinExistence type="predicted"/>
<evidence type="ECO:0000313" key="1">
    <source>
        <dbReference type="EMBL" id="SMC14014.1"/>
    </source>
</evidence>
<sequence length="55" mass="6577">MQFRRSSLSSLKNMATMEKTEAVFESRTELPQATLFWQFRNVLKMTMNQLMRLFA</sequence>
<accession>A0A1X7BWN1</accession>
<dbReference type="Proteomes" id="UP000193224">
    <property type="component" value="Unassembled WGS sequence"/>
</dbReference>
<dbReference type="AlphaFoldDB" id="A0A1X7BWN1"/>
<name>A0A1X7BWN1_9RHOB</name>